<dbReference type="GO" id="GO:0006508">
    <property type="term" value="P:proteolysis"/>
    <property type="evidence" value="ECO:0007669"/>
    <property type="project" value="UniProtKB-KW"/>
</dbReference>
<evidence type="ECO:0000256" key="4">
    <source>
        <dbReference type="ARBA" id="ARBA00022825"/>
    </source>
</evidence>
<keyword evidence="4 6" id="KW-0720">Serine protease</keyword>
<evidence type="ECO:0000256" key="3">
    <source>
        <dbReference type="ARBA" id="ARBA00022801"/>
    </source>
</evidence>
<dbReference type="FunFam" id="2.40.10.10:FF:000068">
    <property type="entry name" value="transmembrane protease serine 2"/>
    <property type="match status" value="1"/>
</dbReference>
<dbReference type="PRINTS" id="PR00722">
    <property type="entry name" value="CHYMOTRYPSIN"/>
</dbReference>
<protein>
    <submittedName>
        <fullName evidence="9">Chymotrypsin-C</fullName>
    </submittedName>
</protein>
<dbReference type="CDD" id="cd00190">
    <property type="entry name" value="Tryp_SPc"/>
    <property type="match status" value="1"/>
</dbReference>
<comment type="similarity">
    <text evidence="1">Belongs to the peptidase S1 family.</text>
</comment>
<sequence>MELFKKFSVSHFLNTLLCFADAVTFSTTDSTRIVGGHDVPPGEYVPYQVSLQYFTRKNKYQHFCGGSIISPNRILTAAHCCKGFDVKRMTVLAGVRDLNDSEGVRVQVSSYDIHDNYEELVTSDIAILTLVGSLNLDGIRMSAIEVRGSDHVDGGVPVTLTGWGLRLPISLPFLPPELENINYPTILQTVNYHTITNQECTYSGMEDLTETEICARGAILTGACSGDSGGPLVMKTSAGLHQVGIVSYGLFVCGVFTVIPDVYTRVSIFDDWIQARML</sequence>
<keyword evidence="7" id="KW-0732">Signal</keyword>
<evidence type="ECO:0000256" key="5">
    <source>
        <dbReference type="ARBA" id="ARBA00023157"/>
    </source>
</evidence>
<evidence type="ECO:0000313" key="9">
    <source>
        <dbReference type="EMBL" id="JAC53283.1"/>
    </source>
</evidence>
<dbReference type="EMBL" id="GAKP01005669">
    <property type="protein sequence ID" value="JAC53283.1"/>
    <property type="molecule type" value="Transcribed_RNA"/>
</dbReference>
<keyword evidence="5" id="KW-1015">Disulfide bond</keyword>
<feature type="signal peptide" evidence="7">
    <location>
        <begin position="1"/>
        <end position="22"/>
    </location>
</feature>
<dbReference type="PANTHER" id="PTHR24276">
    <property type="entry name" value="POLYSERASE-RELATED"/>
    <property type="match status" value="1"/>
</dbReference>
<evidence type="ECO:0000256" key="7">
    <source>
        <dbReference type="SAM" id="SignalP"/>
    </source>
</evidence>
<dbReference type="Gene3D" id="2.40.10.10">
    <property type="entry name" value="Trypsin-like serine proteases"/>
    <property type="match status" value="1"/>
</dbReference>
<dbReference type="PROSITE" id="PS00135">
    <property type="entry name" value="TRYPSIN_SER"/>
    <property type="match status" value="1"/>
</dbReference>
<dbReference type="InterPro" id="IPR018114">
    <property type="entry name" value="TRYPSIN_HIS"/>
</dbReference>
<name>A0A034WHP7_BACDO</name>
<dbReference type="InterPro" id="IPR001254">
    <property type="entry name" value="Trypsin_dom"/>
</dbReference>
<evidence type="ECO:0000256" key="2">
    <source>
        <dbReference type="ARBA" id="ARBA00022670"/>
    </source>
</evidence>
<organism evidence="9">
    <name type="scientific">Bactrocera dorsalis</name>
    <name type="common">Oriental fruit fly</name>
    <name type="synonym">Dacus dorsalis</name>
    <dbReference type="NCBI Taxonomy" id="27457"/>
    <lineage>
        <taxon>Eukaryota</taxon>
        <taxon>Metazoa</taxon>
        <taxon>Ecdysozoa</taxon>
        <taxon>Arthropoda</taxon>
        <taxon>Hexapoda</taxon>
        <taxon>Insecta</taxon>
        <taxon>Pterygota</taxon>
        <taxon>Neoptera</taxon>
        <taxon>Endopterygota</taxon>
        <taxon>Diptera</taxon>
        <taxon>Brachycera</taxon>
        <taxon>Muscomorpha</taxon>
        <taxon>Tephritoidea</taxon>
        <taxon>Tephritidae</taxon>
        <taxon>Bactrocera</taxon>
        <taxon>Bactrocera</taxon>
    </lineage>
</organism>
<dbReference type="SUPFAM" id="SSF50494">
    <property type="entry name" value="Trypsin-like serine proteases"/>
    <property type="match status" value="1"/>
</dbReference>
<dbReference type="Pfam" id="PF00089">
    <property type="entry name" value="Trypsin"/>
    <property type="match status" value="1"/>
</dbReference>
<dbReference type="OrthoDB" id="6755574at2759"/>
<evidence type="ECO:0000256" key="1">
    <source>
        <dbReference type="ARBA" id="ARBA00007664"/>
    </source>
</evidence>
<dbReference type="GO" id="GO:0004252">
    <property type="term" value="F:serine-type endopeptidase activity"/>
    <property type="evidence" value="ECO:0007669"/>
    <property type="project" value="InterPro"/>
</dbReference>
<keyword evidence="2 6" id="KW-0645">Protease</keyword>
<dbReference type="InterPro" id="IPR001314">
    <property type="entry name" value="Peptidase_S1A"/>
</dbReference>
<feature type="chain" id="PRO_5001557892" evidence="7">
    <location>
        <begin position="23"/>
        <end position="278"/>
    </location>
</feature>
<evidence type="ECO:0000256" key="6">
    <source>
        <dbReference type="RuleBase" id="RU363034"/>
    </source>
</evidence>
<proteinExistence type="inferred from homology"/>
<dbReference type="PROSITE" id="PS50240">
    <property type="entry name" value="TRYPSIN_DOM"/>
    <property type="match status" value="1"/>
</dbReference>
<reference evidence="9" key="1">
    <citation type="journal article" date="2014" name="BMC Genomics">
        <title>Characterizing the developmental transcriptome of the oriental fruit fly, Bactrocera dorsalis (Diptera: Tephritidae) through comparative genomic analysis with Drosophila melanogaster utilizing modENCODE datasets.</title>
        <authorList>
            <person name="Geib S.M."/>
            <person name="Calla B."/>
            <person name="Hall B."/>
            <person name="Hou S."/>
            <person name="Manoukis N.C."/>
        </authorList>
    </citation>
    <scope>NUCLEOTIDE SEQUENCE</scope>
    <source>
        <strain evidence="9">Punador</strain>
    </source>
</reference>
<keyword evidence="3 6" id="KW-0378">Hydrolase</keyword>
<dbReference type="InterPro" id="IPR050430">
    <property type="entry name" value="Peptidase_S1"/>
</dbReference>
<dbReference type="InterPro" id="IPR009003">
    <property type="entry name" value="Peptidase_S1_PA"/>
</dbReference>
<accession>A0A034WHP7</accession>
<dbReference type="SMART" id="SM00020">
    <property type="entry name" value="Tryp_SPc"/>
    <property type="match status" value="1"/>
</dbReference>
<dbReference type="InterPro" id="IPR033116">
    <property type="entry name" value="TRYPSIN_SER"/>
</dbReference>
<evidence type="ECO:0000259" key="8">
    <source>
        <dbReference type="PROSITE" id="PS50240"/>
    </source>
</evidence>
<feature type="domain" description="Peptidase S1" evidence="8">
    <location>
        <begin position="33"/>
        <end position="278"/>
    </location>
</feature>
<dbReference type="PANTHER" id="PTHR24276:SF95">
    <property type="entry name" value="PEPTIDASE S1 DOMAIN-CONTAINING PROTEIN"/>
    <property type="match status" value="1"/>
</dbReference>
<dbReference type="AlphaFoldDB" id="A0A034WHP7"/>
<dbReference type="InterPro" id="IPR043504">
    <property type="entry name" value="Peptidase_S1_PA_chymotrypsin"/>
</dbReference>
<dbReference type="PROSITE" id="PS00134">
    <property type="entry name" value="TRYPSIN_HIS"/>
    <property type="match status" value="1"/>
</dbReference>
<gene>
    <name evidence="9" type="primary">CTRC</name>
</gene>